<feature type="chain" id="PRO_5013747516" evidence="1">
    <location>
        <begin position="22"/>
        <end position="316"/>
    </location>
</feature>
<dbReference type="Proteomes" id="UP000230605">
    <property type="component" value="Chromosome 2"/>
</dbReference>
<reference evidence="3 5" key="2">
    <citation type="submission" date="2023-09" db="EMBL/GenBank/DDBJ databases">
        <title>Complete-Gapless Cercospora beticola genome.</title>
        <authorList>
            <person name="Wyatt N.A."/>
            <person name="Spanner R.E."/>
            <person name="Bolton M.D."/>
        </authorList>
    </citation>
    <scope>NUCLEOTIDE SEQUENCE [LARGE SCALE GENOMIC DNA]</scope>
    <source>
        <strain evidence="3">Cb09-40</strain>
    </source>
</reference>
<dbReference type="OrthoDB" id="3643401at2759"/>
<gene>
    <name evidence="2" type="ORF">CB0940_06040</name>
    <name evidence="3" type="ORF">RHO25_003265</name>
</gene>
<dbReference type="EMBL" id="LKMD01000102">
    <property type="protein sequence ID" value="PIA97218.1"/>
    <property type="molecule type" value="Genomic_DNA"/>
</dbReference>
<evidence type="ECO:0000313" key="3">
    <source>
        <dbReference type="EMBL" id="WPA98652.1"/>
    </source>
</evidence>
<sequence>MPTSFLQAWTLVAALLSITKAQGINGNYSAIIDDNIEDYDRDLYQYIKQNLPLRNGTEYPLRYTGFNWTEPAEDNGLWTLRWNTADAWLPGNLTKPGREKAVVTSYALQWQGEDKYNNLSAKIANDTDALRDAAIRQSPPNMCFGMMSWSSDFPEEVKKRMDVDASNGCESLFGEECLRSLTRAYTIAFDDDDCDIAVDEPRSTGLAGCADTWDKLGGLTFLSTSIANGSQASNTSYKSPEWDDVIAQQVQLHAADDNSTYEKELERTQFVVLKESGKDAQLLCKRFEGSAWRVAAGLGPVLLTIGVLTAQLMEVL</sequence>
<keyword evidence="5" id="KW-1185">Reference proteome</keyword>
<dbReference type="Proteomes" id="UP001302367">
    <property type="component" value="Chromosome 2"/>
</dbReference>
<evidence type="ECO:0000313" key="4">
    <source>
        <dbReference type="Proteomes" id="UP000230605"/>
    </source>
</evidence>
<organism evidence="2 4">
    <name type="scientific">Cercospora beticola</name>
    <name type="common">Sugarbeet leaf spot fungus</name>
    <dbReference type="NCBI Taxonomy" id="122368"/>
    <lineage>
        <taxon>Eukaryota</taxon>
        <taxon>Fungi</taxon>
        <taxon>Dikarya</taxon>
        <taxon>Ascomycota</taxon>
        <taxon>Pezizomycotina</taxon>
        <taxon>Dothideomycetes</taxon>
        <taxon>Dothideomycetidae</taxon>
        <taxon>Mycosphaerellales</taxon>
        <taxon>Mycosphaerellaceae</taxon>
        <taxon>Cercospora</taxon>
    </lineage>
</organism>
<keyword evidence="1" id="KW-0732">Signal</keyword>
<accession>A0A2G5HXF8</accession>
<dbReference type="EMBL" id="CP134185">
    <property type="protein sequence ID" value="WPA98652.1"/>
    <property type="molecule type" value="Genomic_DNA"/>
</dbReference>
<proteinExistence type="predicted"/>
<reference evidence="2 4" key="1">
    <citation type="submission" date="2015-10" db="EMBL/GenBank/DDBJ databases">
        <title>The cercosporin biosynthetic gene cluster was horizontally transferred to several fungal lineages and shown to be expanded in Cercospora beticola based on microsynteny with recipient genomes.</title>
        <authorList>
            <person name="De Jonge R."/>
            <person name="Ebert M.K."/>
            <person name="Suttle J.C."/>
            <person name="Jurick Ii W.M."/>
            <person name="Secor G.A."/>
            <person name="Thomma B.P."/>
            <person name="Van De Peer Y."/>
            <person name="Bolton M.D."/>
        </authorList>
    </citation>
    <scope>NUCLEOTIDE SEQUENCE [LARGE SCALE GENOMIC DNA]</scope>
    <source>
        <strain evidence="2 4">09-40</strain>
    </source>
</reference>
<evidence type="ECO:0000313" key="5">
    <source>
        <dbReference type="Proteomes" id="UP001302367"/>
    </source>
</evidence>
<feature type="signal peptide" evidence="1">
    <location>
        <begin position="1"/>
        <end position="21"/>
    </location>
</feature>
<name>A0A2G5HXF8_CERBT</name>
<dbReference type="AlphaFoldDB" id="A0A2G5HXF8"/>
<protein>
    <submittedName>
        <fullName evidence="2">Uncharacterized protein</fullName>
    </submittedName>
</protein>
<evidence type="ECO:0000313" key="2">
    <source>
        <dbReference type="EMBL" id="PIA97218.1"/>
    </source>
</evidence>
<evidence type="ECO:0000256" key="1">
    <source>
        <dbReference type="SAM" id="SignalP"/>
    </source>
</evidence>